<reference evidence="8 9" key="1">
    <citation type="submission" date="2020-06" db="EMBL/GenBank/DDBJ databases">
        <title>Genome sequence of 2 isolates from Red Sea Mangroves.</title>
        <authorList>
            <person name="Sefrji F."/>
            <person name="Michoud G."/>
            <person name="Merlino G."/>
            <person name="Daffonchio D."/>
        </authorList>
    </citation>
    <scope>NUCLEOTIDE SEQUENCE [LARGE SCALE GENOMIC DNA]</scope>
    <source>
        <strain evidence="8 9">R1DC25</strain>
    </source>
</reference>
<keyword evidence="3" id="KW-1003">Cell membrane</keyword>
<protein>
    <submittedName>
        <fullName evidence="8">GlsB/YeaQ/YmgE family stress response membrane protein</fullName>
    </submittedName>
</protein>
<proteinExistence type="inferred from homology"/>
<evidence type="ECO:0000256" key="3">
    <source>
        <dbReference type="ARBA" id="ARBA00022475"/>
    </source>
</evidence>
<comment type="similarity">
    <text evidence="2">Belongs to the UPF0410 family.</text>
</comment>
<evidence type="ECO:0000256" key="4">
    <source>
        <dbReference type="ARBA" id="ARBA00022692"/>
    </source>
</evidence>
<dbReference type="Pfam" id="PF04226">
    <property type="entry name" value="Transgly_assoc"/>
    <property type="match status" value="1"/>
</dbReference>
<dbReference type="AlphaFoldDB" id="A0A7S8HAH4"/>
<feature type="transmembrane region" description="Helical" evidence="7">
    <location>
        <begin position="58"/>
        <end position="79"/>
    </location>
</feature>
<dbReference type="EMBL" id="CP058214">
    <property type="protein sequence ID" value="QPC41580.1"/>
    <property type="molecule type" value="Genomic_DNA"/>
</dbReference>
<evidence type="ECO:0000256" key="1">
    <source>
        <dbReference type="ARBA" id="ARBA00004651"/>
    </source>
</evidence>
<comment type="subcellular location">
    <subcellularLocation>
        <location evidence="1">Cell membrane</location>
        <topology evidence="1">Multi-pass membrane protein</topology>
    </subcellularLocation>
</comment>
<keyword evidence="5 7" id="KW-1133">Transmembrane helix</keyword>
<evidence type="ECO:0000256" key="7">
    <source>
        <dbReference type="SAM" id="Phobius"/>
    </source>
</evidence>
<dbReference type="KEGG" id="kmn:HW532_01880"/>
<evidence type="ECO:0000313" key="8">
    <source>
        <dbReference type="EMBL" id="QPC41580.1"/>
    </source>
</evidence>
<name>A0A7S8HAH4_9HYPH</name>
<accession>A0A7S8HAH4</accession>
<dbReference type="PANTHER" id="PTHR33884">
    <property type="entry name" value="UPF0410 PROTEIN YMGE"/>
    <property type="match status" value="1"/>
</dbReference>
<dbReference type="RefSeq" id="WP_213162800.1">
    <property type="nucleotide sequence ID" value="NZ_CP058214.1"/>
</dbReference>
<evidence type="ECO:0000256" key="6">
    <source>
        <dbReference type="ARBA" id="ARBA00023136"/>
    </source>
</evidence>
<keyword evidence="4 7" id="KW-0812">Transmembrane</keyword>
<keyword evidence="9" id="KW-1185">Reference proteome</keyword>
<dbReference type="Proteomes" id="UP000593594">
    <property type="component" value="Chromosome"/>
</dbReference>
<dbReference type="InterPro" id="IPR007341">
    <property type="entry name" value="Transgly_assoc"/>
</dbReference>
<feature type="transmembrane region" description="Helical" evidence="7">
    <location>
        <begin position="6"/>
        <end position="23"/>
    </location>
</feature>
<evidence type="ECO:0000313" key="9">
    <source>
        <dbReference type="Proteomes" id="UP000593594"/>
    </source>
</evidence>
<evidence type="ECO:0000256" key="2">
    <source>
        <dbReference type="ARBA" id="ARBA00011006"/>
    </source>
</evidence>
<evidence type="ECO:0000256" key="5">
    <source>
        <dbReference type="ARBA" id="ARBA00022989"/>
    </source>
</evidence>
<sequence>MGLGILGWIVVGLLAGYIAEKVMQKNHGLITNLIVGVVGALLGGWLAGVVGLHVAPGFWGTLIVAIVGAIILLFGLNLVRGR</sequence>
<feature type="transmembrane region" description="Helical" evidence="7">
    <location>
        <begin position="30"/>
        <end position="52"/>
    </location>
</feature>
<keyword evidence="6 7" id="KW-0472">Membrane</keyword>
<dbReference type="PANTHER" id="PTHR33884:SF3">
    <property type="entry name" value="UPF0410 PROTEIN YMGE"/>
    <property type="match status" value="1"/>
</dbReference>
<dbReference type="GO" id="GO:0005886">
    <property type="term" value="C:plasma membrane"/>
    <property type="evidence" value="ECO:0007669"/>
    <property type="project" value="UniProtKB-SubCell"/>
</dbReference>
<gene>
    <name evidence="8" type="ORF">HW532_01880</name>
</gene>
<organism evidence="8 9">
    <name type="scientific">Kaustia mangrovi</name>
    <dbReference type="NCBI Taxonomy" id="2593653"/>
    <lineage>
        <taxon>Bacteria</taxon>
        <taxon>Pseudomonadati</taxon>
        <taxon>Pseudomonadota</taxon>
        <taxon>Alphaproteobacteria</taxon>
        <taxon>Hyphomicrobiales</taxon>
        <taxon>Parvibaculaceae</taxon>
        <taxon>Kaustia</taxon>
    </lineage>
</organism>